<proteinExistence type="predicted"/>
<dbReference type="EMBL" id="BARS01039480">
    <property type="protein sequence ID" value="GAG19378.1"/>
    <property type="molecule type" value="Genomic_DNA"/>
</dbReference>
<sequence>TYDNGALGLGATLTATALGVLPPSITDDHAHYFVGTRVLVKDQTDPVENGIYEITDTGTGEEVTEIITVADVANSLDGTYWTFHDGTTAFYVWYDTPAGAGDPAPGGTGIMVAIATAASAEDVKNATISAINASGALVVAYDDEFATFYVVNNNVITATDATAATSGFTVTVFIDGVGVGTAWILTRTSDADNSPSNEVSGGLFTFIEDGATLAGTGWILIEPSGDAVIGTDPLVFSIISSAGIDALPLAGGTM</sequence>
<feature type="non-terminal residue" evidence="1">
    <location>
        <position position="254"/>
    </location>
</feature>
<name>X0W423_9ZZZZ</name>
<comment type="caution">
    <text evidence="1">The sequence shown here is derived from an EMBL/GenBank/DDBJ whole genome shotgun (WGS) entry which is preliminary data.</text>
</comment>
<accession>X0W423</accession>
<gene>
    <name evidence="1" type="ORF">S01H1_60277</name>
</gene>
<evidence type="ECO:0000313" key="1">
    <source>
        <dbReference type="EMBL" id="GAG19378.1"/>
    </source>
</evidence>
<dbReference type="AlphaFoldDB" id="X0W423"/>
<reference evidence="1" key="1">
    <citation type="journal article" date="2014" name="Front. Microbiol.">
        <title>High frequency of phylogenetically diverse reductive dehalogenase-homologous genes in deep subseafloor sedimentary metagenomes.</title>
        <authorList>
            <person name="Kawai M."/>
            <person name="Futagami T."/>
            <person name="Toyoda A."/>
            <person name="Takaki Y."/>
            <person name="Nishi S."/>
            <person name="Hori S."/>
            <person name="Arai W."/>
            <person name="Tsubouchi T."/>
            <person name="Morono Y."/>
            <person name="Uchiyama I."/>
            <person name="Ito T."/>
            <person name="Fujiyama A."/>
            <person name="Inagaki F."/>
            <person name="Takami H."/>
        </authorList>
    </citation>
    <scope>NUCLEOTIDE SEQUENCE</scope>
    <source>
        <strain evidence="1">Expedition CK06-06</strain>
    </source>
</reference>
<protein>
    <submittedName>
        <fullName evidence="1">Uncharacterized protein</fullName>
    </submittedName>
</protein>
<organism evidence="1">
    <name type="scientific">marine sediment metagenome</name>
    <dbReference type="NCBI Taxonomy" id="412755"/>
    <lineage>
        <taxon>unclassified sequences</taxon>
        <taxon>metagenomes</taxon>
        <taxon>ecological metagenomes</taxon>
    </lineage>
</organism>
<feature type="non-terminal residue" evidence="1">
    <location>
        <position position="1"/>
    </location>
</feature>